<dbReference type="AlphaFoldDB" id="A0A2U1Q3W1"/>
<gene>
    <name evidence="1" type="ORF">CTI12_AA039790</name>
</gene>
<dbReference type="Proteomes" id="UP000245207">
    <property type="component" value="Unassembled WGS sequence"/>
</dbReference>
<name>A0A2U1Q3W1_ARTAN</name>
<sequence>MEPKLVGSSCCNIWFAHSKSRVGSCGLSEGLGHLVPRVEGNALGWFHRAANTSRS</sequence>
<evidence type="ECO:0000313" key="2">
    <source>
        <dbReference type="Proteomes" id="UP000245207"/>
    </source>
</evidence>
<comment type="caution">
    <text evidence="1">The sequence shown here is derived from an EMBL/GenBank/DDBJ whole genome shotgun (WGS) entry which is preliminary data.</text>
</comment>
<accession>A0A2U1Q3W1</accession>
<protein>
    <submittedName>
        <fullName evidence="1">Uncharacterized protein</fullName>
    </submittedName>
</protein>
<dbReference type="EMBL" id="PKPP01000448">
    <property type="protein sequence ID" value="PWA92643.1"/>
    <property type="molecule type" value="Genomic_DNA"/>
</dbReference>
<proteinExistence type="predicted"/>
<keyword evidence="2" id="KW-1185">Reference proteome</keyword>
<reference evidence="1 2" key="1">
    <citation type="journal article" date="2018" name="Mol. Plant">
        <title>The genome of Artemisia annua provides insight into the evolution of Asteraceae family and artemisinin biosynthesis.</title>
        <authorList>
            <person name="Shen Q."/>
            <person name="Zhang L."/>
            <person name="Liao Z."/>
            <person name="Wang S."/>
            <person name="Yan T."/>
            <person name="Shi P."/>
            <person name="Liu M."/>
            <person name="Fu X."/>
            <person name="Pan Q."/>
            <person name="Wang Y."/>
            <person name="Lv Z."/>
            <person name="Lu X."/>
            <person name="Zhang F."/>
            <person name="Jiang W."/>
            <person name="Ma Y."/>
            <person name="Chen M."/>
            <person name="Hao X."/>
            <person name="Li L."/>
            <person name="Tang Y."/>
            <person name="Lv G."/>
            <person name="Zhou Y."/>
            <person name="Sun X."/>
            <person name="Brodelius P.E."/>
            <person name="Rose J.K.C."/>
            <person name="Tang K."/>
        </authorList>
    </citation>
    <scope>NUCLEOTIDE SEQUENCE [LARGE SCALE GENOMIC DNA]</scope>
    <source>
        <strain evidence="2">cv. Huhao1</strain>
        <tissue evidence="1">Leaf</tissue>
    </source>
</reference>
<organism evidence="1 2">
    <name type="scientific">Artemisia annua</name>
    <name type="common">Sweet wormwood</name>
    <dbReference type="NCBI Taxonomy" id="35608"/>
    <lineage>
        <taxon>Eukaryota</taxon>
        <taxon>Viridiplantae</taxon>
        <taxon>Streptophyta</taxon>
        <taxon>Embryophyta</taxon>
        <taxon>Tracheophyta</taxon>
        <taxon>Spermatophyta</taxon>
        <taxon>Magnoliopsida</taxon>
        <taxon>eudicotyledons</taxon>
        <taxon>Gunneridae</taxon>
        <taxon>Pentapetalae</taxon>
        <taxon>asterids</taxon>
        <taxon>campanulids</taxon>
        <taxon>Asterales</taxon>
        <taxon>Asteraceae</taxon>
        <taxon>Asteroideae</taxon>
        <taxon>Anthemideae</taxon>
        <taxon>Artemisiinae</taxon>
        <taxon>Artemisia</taxon>
    </lineage>
</organism>
<evidence type="ECO:0000313" key="1">
    <source>
        <dbReference type="EMBL" id="PWA92643.1"/>
    </source>
</evidence>